<dbReference type="AlphaFoldDB" id="A0A9Q0N7B6"/>
<organism evidence="9 10">
    <name type="scientific">Pseudolycoriella hygida</name>
    <dbReference type="NCBI Taxonomy" id="35572"/>
    <lineage>
        <taxon>Eukaryota</taxon>
        <taxon>Metazoa</taxon>
        <taxon>Ecdysozoa</taxon>
        <taxon>Arthropoda</taxon>
        <taxon>Hexapoda</taxon>
        <taxon>Insecta</taxon>
        <taxon>Pterygota</taxon>
        <taxon>Neoptera</taxon>
        <taxon>Endopterygota</taxon>
        <taxon>Diptera</taxon>
        <taxon>Nematocera</taxon>
        <taxon>Sciaroidea</taxon>
        <taxon>Sciaridae</taxon>
        <taxon>Pseudolycoriella</taxon>
    </lineage>
</organism>
<dbReference type="Gene3D" id="3.30.830.10">
    <property type="entry name" value="Metalloenzyme, LuxS/M16 peptidase-like"/>
    <property type="match status" value="2"/>
</dbReference>
<evidence type="ECO:0000256" key="2">
    <source>
        <dbReference type="ARBA" id="ARBA00007261"/>
    </source>
</evidence>
<dbReference type="GO" id="GO:0006508">
    <property type="term" value="P:proteolysis"/>
    <property type="evidence" value="ECO:0007669"/>
    <property type="project" value="UniProtKB-KW"/>
</dbReference>
<feature type="domain" description="Peptidase M16 N-terminal" evidence="7">
    <location>
        <begin position="4"/>
        <end position="142"/>
    </location>
</feature>
<dbReference type="GO" id="GO:0046872">
    <property type="term" value="F:metal ion binding"/>
    <property type="evidence" value="ECO:0007669"/>
    <property type="project" value="InterPro"/>
</dbReference>
<evidence type="ECO:0000256" key="4">
    <source>
        <dbReference type="ARBA" id="ARBA00032315"/>
    </source>
</evidence>
<dbReference type="InterPro" id="IPR050361">
    <property type="entry name" value="MPP/UQCRC_Complex"/>
</dbReference>
<dbReference type="PANTHER" id="PTHR11851:SF49">
    <property type="entry name" value="MITOCHONDRIAL-PROCESSING PEPTIDASE SUBUNIT ALPHA"/>
    <property type="match status" value="1"/>
</dbReference>
<sequence length="403" mass="45776">MPSVNSVAINLIINVGGRYEEPAEEGMSHFLEHMAFKGTITRSAKQISEEFDSIGGQFNAYTGHEQTVYYAKTLQEYFYRALEILADIIQNSVFSEIEIQKEYQVILQEIAHVHDNPEELIYEKFYASAYENQSLGKSILGTPEILSKFATRHFQNYTQKHYNAENIYLSVAGNISHEQVVALAEKLFNSLQNKKNNPFKKARYIGGHSVVTKELEQTTVILGFESVPYLNIHQLYHTQLLSLILGGSMSSRLFQQIRENLGLAYSIGSYNNSYYDSGIFGIYASTNHDKLLLLITQLITEIKKISANIQELELSRAKIQLKSNIYMAQEKSSYKSEEIGKNFAVFGKYLPLEEIIENIMNITTNDILHIANQIFVTKPTLSVIGPKPLIIDYHQLCEDLGNV</sequence>
<dbReference type="PANTHER" id="PTHR11851">
    <property type="entry name" value="METALLOPROTEASE"/>
    <property type="match status" value="1"/>
</dbReference>
<dbReference type="InterPro" id="IPR011249">
    <property type="entry name" value="Metalloenz_LuxS/M16"/>
</dbReference>
<evidence type="ECO:0000259" key="8">
    <source>
        <dbReference type="Pfam" id="PF05193"/>
    </source>
</evidence>
<gene>
    <name evidence="9" type="ORF">Bhyg_00182</name>
</gene>
<keyword evidence="10" id="KW-1185">Reference proteome</keyword>
<dbReference type="OrthoDB" id="10251424at2759"/>
<comment type="function">
    <text evidence="1">Substrate recognition and binding subunit of the essential mitochondrial processing protease (MPP), which cleaves the mitochondrial sequence off newly imported precursors proteins.</text>
</comment>
<dbReference type="InterPro" id="IPR001431">
    <property type="entry name" value="Pept_M16_Zn_BS"/>
</dbReference>
<protein>
    <recommendedName>
        <fullName evidence="3">Alpha-MPP</fullName>
    </recommendedName>
    <alternativeName>
        <fullName evidence="4">Inactive zinc metalloprotease alpha</fullName>
    </alternativeName>
</protein>
<proteinExistence type="inferred from homology"/>
<feature type="domain" description="Peptidase M16 C-terminal" evidence="8">
    <location>
        <begin position="154"/>
        <end position="321"/>
    </location>
</feature>
<comment type="caution">
    <text evidence="9">The sequence shown here is derived from an EMBL/GenBank/DDBJ whole genome shotgun (WGS) entry which is preliminary data.</text>
</comment>
<dbReference type="EMBL" id="WJQU01000001">
    <property type="protein sequence ID" value="KAJ6644985.1"/>
    <property type="molecule type" value="Genomic_DNA"/>
</dbReference>
<keyword evidence="9" id="KW-0645">Protease</keyword>
<reference evidence="9" key="1">
    <citation type="submission" date="2022-07" db="EMBL/GenBank/DDBJ databases">
        <authorList>
            <person name="Trinca V."/>
            <person name="Uliana J.V.C."/>
            <person name="Torres T.T."/>
            <person name="Ward R.J."/>
            <person name="Monesi N."/>
        </authorList>
    </citation>
    <scope>NUCLEOTIDE SEQUENCE</scope>
    <source>
        <strain evidence="9">HSMRA1968</strain>
        <tissue evidence="9">Whole embryos</tissue>
    </source>
</reference>
<dbReference type="GO" id="GO:0004222">
    <property type="term" value="F:metalloendopeptidase activity"/>
    <property type="evidence" value="ECO:0007669"/>
    <property type="project" value="InterPro"/>
</dbReference>
<evidence type="ECO:0000313" key="9">
    <source>
        <dbReference type="EMBL" id="KAJ6644985.1"/>
    </source>
</evidence>
<name>A0A9Q0N7B6_9DIPT</name>
<evidence type="ECO:0000256" key="3">
    <source>
        <dbReference type="ARBA" id="ARBA00030006"/>
    </source>
</evidence>
<evidence type="ECO:0000313" key="10">
    <source>
        <dbReference type="Proteomes" id="UP001151699"/>
    </source>
</evidence>
<accession>A0A9Q0N7B6</accession>
<comment type="similarity">
    <text evidence="2 5">Belongs to the peptidase M16 family.</text>
</comment>
<dbReference type="FunFam" id="3.30.830.10:FF:000008">
    <property type="entry name" value="Mitochondrial-processing peptidase subunit beta"/>
    <property type="match status" value="1"/>
</dbReference>
<dbReference type="InterPro" id="IPR007863">
    <property type="entry name" value="Peptidase_M16_C"/>
</dbReference>
<dbReference type="PROSITE" id="PS00143">
    <property type="entry name" value="INSULINASE"/>
    <property type="match status" value="1"/>
</dbReference>
<feature type="coiled-coil region" evidence="6">
    <location>
        <begin position="295"/>
        <end position="322"/>
    </location>
</feature>
<evidence type="ECO:0000259" key="7">
    <source>
        <dbReference type="Pfam" id="PF00675"/>
    </source>
</evidence>
<evidence type="ECO:0000256" key="5">
    <source>
        <dbReference type="RuleBase" id="RU004447"/>
    </source>
</evidence>
<dbReference type="SUPFAM" id="SSF63411">
    <property type="entry name" value="LuxS/MPP-like metallohydrolase"/>
    <property type="match status" value="2"/>
</dbReference>
<dbReference type="Pfam" id="PF05193">
    <property type="entry name" value="Peptidase_M16_C"/>
    <property type="match status" value="1"/>
</dbReference>
<dbReference type="Proteomes" id="UP001151699">
    <property type="component" value="Chromosome A"/>
</dbReference>
<keyword evidence="6" id="KW-0175">Coiled coil</keyword>
<dbReference type="Pfam" id="PF00675">
    <property type="entry name" value="Peptidase_M16"/>
    <property type="match status" value="1"/>
</dbReference>
<keyword evidence="9" id="KW-0378">Hydrolase</keyword>
<dbReference type="InterPro" id="IPR011765">
    <property type="entry name" value="Pept_M16_N"/>
</dbReference>
<evidence type="ECO:0000256" key="1">
    <source>
        <dbReference type="ARBA" id="ARBA00002123"/>
    </source>
</evidence>
<evidence type="ECO:0000256" key="6">
    <source>
        <dbReference type="SAM" id="Coils"/>
    </source>
</evidence>